<feature type="compositionally biased region" description="Low complexity" evidence="1">
    <location>
        <begin position="760"/>
        <end position="780"/>
    </location>
</feature>
<dbReference type="Proteomes" id="UP001209878">
    <property type="component" value="Unassembled WGS sequence"/>
</dbReference>
<evidence type="ECO:0000313" key="4">
    <source>
        <dbReference type="Proteomes" id="UP001209878"/>
    </source>
</evidence>
<feature type="compositionally biased region" description="Basic and acidic residues" evidence="1">
    <location>
        <begin position="985"/>
        <end position="1004"/>
    </location>
</feature>
<keyword evidence="4" id="KW-1185">Reference proteome</keyword>
<dbReference type="AlphaFoldDB" id="A0AAD9KHK2"/>
<feature type="compositionally biased region" description="Low complexity" evidence="1">
    <location>
        <begin position="915"/>
        <end position="931"/>
    </location>
</feature>
<evidence type="ECO:0000313" key="3">
    <source>
        <dbReference type="EMBL" id="KAK2171417.1"/>
    </source>
</evidence>
<feature type="compositionally biased region" description="Polar residues" evidence="1">
    <location>
        <begin position="51"/>
        <end position="67"/>
    </location>
</feature>
<feature type="region of interest" description="Disordered" evidence="1">
    <location>
        <begin position="718"/>
        <end position="788"/>
    </location>
</feature>
<feature type="compositionally biased region" description="Basic residues" evidence="1">
    <location>
        <begin position="1005"/>
        <end position="1022"/>
    </location>
</feature>
<dbReference type="EMBL" id="JAODUO010001068">
    <property type="protein sequence ID" value="KAK2171417.1"/>
    <property type="molecule type" value="Genomic_DNA"/>
</dbReference>
<feature type="region of interest" description="Disordered" evidence="1">
    <location>
        <begin position="1"/>
        <end position="22"/>
    </location>
</feature>
<keyword evidence="2" id="KW-0812">Transmembrane</keyword>
<sequence length="1049" mass="113929">MAPTTEAATTNGSTGFATTSTNNETLAARDVVAATEMMDIRFTRDQDGRNNDTSQRNSSDISSNGVLTESNTTMNYSVASQLQTSIVIPLDVSNTTFPEASDNSTEATTEVAHVVTSDYLNNNISTDMDRPPFSSKPPFNFTAWFDESNMTTHFPENMTTPATVLKENPTVETSTIGTKIAWTEITTKDNYTSTSNTVVSTVSYNRTSLLTGNTTATVKTTPSTINDTTDTTAAQVEGNESVHWTTEAMLSKDNLTRGTVVDILDILTTTTPVAMPTEVKDMAGMSDFVNETTTPEIYQVINTTTFVYEETGISKNNTFDTIESKVLPASTHSSLDMSNITQPSTESIVNITSDSAIVGGVLNITHPPPVNHTAMITFETNKTDAQQNNATYSTSTLTMPTATERANISTSLPPTNQTEVLISLDEVENTTLLQSPDNTTTTPEKLLTSDAFWNNETQTNISNPTASSDTYNNTTEVYVFFVDDKNITESTNQMANETVLRKDNGTASQTEGNVTGTTTSQITTQLPSDAELNTMRTENVTNGTIETDHTTNIPQTVVSDFINLFLRKNVSVYSNLTGSVNETSLTGTISSLDSIPSSFTEVTPINPIDNTTSSTNITTTNTISTRDDTTSNASYIFEYVGQTNESAPENAEYVERHSNETTILSYDLNAVLENATASPTTPYRDINYTNSASVATVNDTIWNMDPVSTTEETASNIHTSTEPYNTESNGNETIPDGTESIVTHSSDDSFLEQPKQTAGPSPSTTVVVETTTPETTSTVPLAESTTSSYTALSTPTLADIHHDKPLTNNSVPQTNHSTNTPTKRNIVHRQNYYNLTTTTDSSEQTPNSEEVSATKSDIGLTATILVATLFGVPLVLLCGCFCYGVCCGVCRKRGRAACCGCAKRRRRDTRVRPTSQWSSSSQPSDASSRRSSLVYIDPSVLESRGLVPPPARKNKITRKNNLGFLNFYQKPSCSSWVEVVDEEAGDKNRKLDDNAASRAKDLHGKVKGKGKRSKSAYGRNRKVVPALDSRPPLPRKHMNSRMEAYIVKN</sequence>
<feature type="region of interest" description="Disordered" evidence="1">
    <location>
        <begin position="985"/>
        <end position="1036"/>
    </location>
</feature>
<feature type="compositionally biased region" description="Polar residues" evidence="1">
    <location>
        <begin position="718"/>
        <end position="732"/>
    </location>
</feature>
<proteinExistence type="predicted"/>
<keyword evidence="2" id="KW-0472">Membrane</keyword>
<feature type="transmembrane region" description="Helical" evidence="2">
    <location>
        <begin position="858"/>
        <end position="886"/>
    </location>
</feature>
<feature type="compositionally biased region" description="Basic and acidic residues" evidence="1">
    <location>
        <begin position="41"/>
        <end position="50"/>
    </location>
</feature>
<evidence type="ECO:0000256" key="2">
    <source>
        <dbReference type="SAM" id="Phobius"/>
    </source>
</evidence>
<protein>
    <submittedName>
        <fullName evidence="3">Uncharacterized protein</fullName>
    </submittedName>
</protein>
<gene>
    <name evidence="3" type="ORF">NP493_1070g00020</name>
</gene>
<accession>A0AAD9KHK2</accession>
<organism evidence="3 4">
    <name type="scientific">Ridgeia piscesae</name>
    <name type="common">Tubeworm</name>
    <dbReference type="NCBI Taxonomy" id="27915"/>
    <lineage>
        <taxon>Eukaryota</taxon>
        <taxon>Metazoa</taxon>
        <taxon>Spiralia</taxon>
        <taxon>Lophotrochozoa</taxon>
        <taxon>Annelida</taxon>
        <taxon>Polychaeta</taxon>
        <taxon>Sedentaria</taxon>
        <taxon>Canalipalpata</taxon>
        <taxon>Sabellida</taxon>
        <taxon>Siboglinidae</taxon>
        <taxon>Ridgeia</taxon>
    </lineage>
</organism>
<comment type="caution">
    <text evidence="3">The sequence shown here is derived from an EMBL/GenBank/DDBJ whole genome shotgun (WGS) entry which is preliminary data.</text>
</comment>
<feature type="region of interest" description="Disordered" evidence="1">
    <location>
        <begin position="910"/>
        <end position="931"/>
    </location>
</feature>
<keyword evidence="2" id="KW-1133">Transmembrane helix</keyword>
<feature type="region of interest" description="Disordered" evidence="1">
    <location>
        <begin position="41"/>
        <end position="67"/>
    </location>
</feature>
<evidence type="ECO:0000256" key="1">
    <source>
        <dbReference type="SAM" id="MobiDB-lite"/>
    </source>
</evidence>
<reference evidence="3" key="1">
    <citation type="journal article" date="2023" name="Mol. Biol. Evol.">
        <title>Third-Generation Sequencing Reveals the Adaptive Role of the Epigenome in Three Deep-Sea Polychaetes.</title>
        <authorList>
            <person name="Perez M."/>
            <person name="Aroh O."/>
            <person name="Sun Y."/>
            <person name="Lan Y."/>
            <person name="Juniper S.K."/>
            <person name="Young C.R."/>
            <person name="Angers B."/>
            <person name="Qian P.Y."/>
        </authorList>
    </citation>
    <scope>NUCLEOTIDE SEQUENCE</scope>
    <source>
        <strain evidence="3">R07B-5</strain>
    </source>
</reference>
<name>A0AAD9KHK2_RIDPI</name>